<accession>A0ACB8QKU8</accession>
<proteinExistence type="predicted"/>
<reference evidence="1" key="2">
    <citation type="journal article" date="2022" name="New Phytol.">
        <title>Evolutionary transition to the ectomycorrhizal habit in the genomes of a hyperdiverse lineage of mushroom-forming fungi.</title>
        <authorList>
            <person name="Looney B."/>
            <person name="Miyauchi S."/>
            <person name="Morin E."/>
            <person name="Drula E."/>
            <person name="Courty P.E."/>
            <person name="Kohler A."/>
            <person name="Kuo A."/>
            <person name="LaButti K."/>
            <person name="Pangilinan J."/>
            <person name="Lipzen A."/>
            <person name="Riley R."/>
            <person name="Andreopoulos W."/>
            <person name="He G."/>
            <person name="Johnson J."/>
            <person name="Nolan M."/>
            <person name="Tritt A."/>
            <person name="Barry K.W."/>
            <person name="Grigoriev I.V."/>
            <person name="Nagy L.G."/>
            <person name="Hibbett D."/>
            <person name="Henrissat B."/>
            <person name="Matheny P.B."/>
            <person name="Labbe J."/>
            <person name="Martin F.M."/>
        </authorList>
    </citation>
    <scope>NUCLEOTIDE SEQUENCE</scope>
    <source>
        <strain evidence="1">EC-137</strain>
    </source>
</reference>
<keyword evidence="2" id="KW-1185">Reference proteome</keyword>
<dbReference type="EMBL" id="MU273562">
    <property type="protein sequence ID" value="KAI0031956.1"/>
    <property type="molecule type" value="Genomic_DNA"/>
</dbReference>
<sequence>MFSYTLQRDCASAQARRQSKLNALAPLLDAPLTPSEERLHSMCLSRLVDSCNSGAVSRRDVLLAYGKKAFSAQSATNCLSDIMIGDLLPECSPSTSSSLNGDRQKSEFLDSHGDEYKRHDCRSPCRGSLAGVPVSIKDCIDVAGYPTTLGYSARATNVAKSSAAIVELLRDAGAMIHVKTTLPCGVLGLETTSALFGRTSNPRNAAYSPGASTGGGGALLACGGSVVEVGTDIGGSIRIPAAWCGVYSLKGSAGRFPCSGSHFSCPGLESLQAVASPMARSLEDLSAFWERVVQMRPWEYDHTCVPLPWRPADLPSRPLRFGVMWYDGLVPLAPAQKRALEIVVSALRAEGHEVVDFEAPTFGPLKTAFQLILGDGADAVYQPLQHVKSALAYFLPPLDAELALGFNRKTLTEERALIVEREHWKHVWHRRWRDVKLDFLLTAPTSVPGVPEGGQAVCGLTPATYSFLFNLLDLPAGVLPITEVSRELDALPHNFAATLETDAARNTFKVYDADKMHGLPVGVQVVGPRLEEERVLEAMKVVRDAVQCSNARAKLC</sequence>
<protein>
    <submittedName>
        <fullName evidence="1">Amidase signature enzyme</fullName>
    </submittedName>
</protein>
<organism evidence="1 2">
    <name type="scientific">Vararia minispora EC-137</name>
    <dbReference type="NCBI Taxonomy" id="1314806"/>
    <lineage>
        <taxon>Eukaryota</taxon>
        <taxon>Fungi</taxon>
        <taxon>Dikarya</taxon>
        <taxon>Basidiomycota</taxon>
        <taxon>Agaricomycotina</taxon>
        <taxon>Agaricomycetes</taxon>
        <taxon>Russulales</taxon>
        <taxon>Lachnocladiaceae</taxon>
        <taxon>Vararia</taxon>
    </lineage>
</organism>
<comment type="caution">
    <text evidence="1">The sequence shown here is derived from an EMBL/GenBank/DDBJ whole genome shotgun (WGS) entry which is preliminary data.</text>
</comment>
<evidence type="ECO:0000313" key="1">
    <source>
        <dbReference type="EMBL" id="KAI0031956.1"/>
    </source>
</evidence>
<reference evidence="1" key="1">
    <citation type="submission" date="2021-02" db="EMBL/GenBank/DDBJ databases">
        <authorList>
            <consortium name="DOE Joint Genome Institute"/>
            <person name="Ahrendt S."/>
            <person name="Looney B.P."/>
            <person name="Miyauchi S."/>
            <person name="Morin E."/>
            <person name="Drula E."/>
            <person name="Courty P.E."/>
            <person name="Chicoki N."/>
            <person name="Fauchery L."/>
            <person name="Kohler A."/>
            <person name="Kuo A."/>
            <person name="Labutti K."/>
            <person name="Pangilinan J."/>
            <person name="Lipzen A."/>
            <person name="Riley R."/>
            <person name="Andreopoulos W."/>
            <person name="He G."/>
            <person name="Johnson J."/>
            <person name="Barry K.W."/>
            <person name="Grigoriev I.V."/>
            <person name="Nagy L."/>
            <person name="Hibbett D."/>
            <person name="Henrissat B."/>
            <person name="Matheny P.B."/>
            <person name="Labbe J."/>
            <person name="Martin F."/>
        </authorList>
    </citation>
    <scope>NUCLEOTIDE SEQUENCE</scope>
    <source>
        <strain evidence="1">EC-137</strain>
    </source>
</reference>
<gene>
    <name evidence="1" type="ORF">K488DRAFT_86333</name>
</gene>
<name>A0ACB8QKU8_9AGAM</name>
<evidence type="ECO:0000313" key="2">
    <source>
        <dbReference type="Proteomes" id="UP000814128"/>
    </source>
</evidence>
<dbReference type="Proteomes" id="UP000814128">
    <property type="component" value="Unassembled WGS sequence"/>
</dbReference>